<feature type="compositionally biased region" description="Polar residues" evidence="6">
    <location>
        <begin position="1"/>
        <end position="46"/>
    </location>
</feature>
<accession>A0A232LZZ0</accession>
<feature type="compositionally biased region" description="Low complexity" evidence="6">
    <location>
        <begin position="1679"/>
        <end position="1695"/>
    </location>
</feature>
<evidence type="ECO:0000256" key="4">
    <source>
        <dbReference type="ARBA" id="ARBA00023242"/>
    </source>
</evidence>
<feature type="region of interest" description="Disordered" evidence="6">
    <location>
        <begin position="1"/>
        <end position="214"/>
    </location>
</feature>
<dbReference type="Gene3D" id="2.30.30.490">
    <property type="match status" value="1"/>
</dbReference>
<feature type="region of interest" description="Disordered" evidence="6">
    <location>
        <begin position="927"/>
        <end position="979"/>
    </location>
</feature>
<sequence length="1701" mass="185777">MSSDRSLSRALQQTTEPPDSSPSRTGSNPSKRRQSAPNNSTRSGNSDAHASRAPAAANGLQSEPMTTTTSSSSSSEVPAVDPASSSTTPAPYGTRSRGKNGAPRPNYAEDRDGDMEFEVTSPPPKSGGGSKRGAAPIQNTANGSPEVESDKAPGITTRRGQTTVNGNNSLSASKDNIPGTSTFSTASATASSTRKRKQPSGTKKTSASASGAAKRSFSNMMTFENCGARLNNGKLKADNGNTISVNDHVYLICEPPGEPYYLARIMEFLPSKEDPSGPVEAVRVNWYYRPRDIQRKATDARQVFASMHSDTCPLASLRGKCSILHMSEIDDLEEYRKRKDCFWYDKMYDRYIHRSYEVIPTNKVINVPENVKKVLDERWKFVLVEMGRRKELTSEVKTCKRCGSYAASSDSVDCAVCRSTYHMFCVRPVLTKKPARGFAWACAACSRAQERKLEARNTPIINEAHPDAEEETLEEEEEEPNGQASGTGRSSPVPGDGKVGSPRPATAEQMAHARMWPYRYLGIHCRVEDALDYDDRIYPRASSRLGPRHQATVMPWTGRPVEYVKAPDAKKKFVKAGYRGNMKPSKEALAALEAEKREKLKYLPRGEDEVDAVAGDQVRTAQLVFKMPESFEIPARGEDDAPDSELSEAERQKFIDDYMKRARSIAPEKGVEKYSTNFLDKALEFLYAESFNAEAALARLKRINKYSDLQEPHLRPEEVKLFEEGVARYGSELRNVTRHVKTVPHRHIVRFYYMWKKTPRGRQIWGNYEGRRGKKEARRADASAKLVDDVADDHDDSAFDNDKAAEKKRRFECKFCAARSSSQWRRAPGTPPGTVITVESSSRRADKGLQLTVALCLQCALLWRKYAIRWENVDEVAKKINQGSNKWRRRVDEELLTQLLVSTETPISISNATAATAASIGVNVMTTEASQEPAKKRAKISDKDGNATSTSASVEPVPKKKQTEKAPDPPPPLAPDPPRAKTLPCAVCDQIEPMGDEHISCRDCRLTVHRGCYGASLSRNCTKWFCDMCLNDRNPTISTCYECVLCPVTWTELELMESPKVVQKRKSDREREKERLEKEMVAEAIKLYRQRQEAVGKPVGPREPLKRTVGNNWVHVMCAIWTPEIKFGNAKELEPAEGFELIPTDRFRKVCKICKKTGEGACVSCQHSGCDVQFHVGCAFQAQYVFGFEITPVKTSRRDAATTIKLGEDTGSATAAIWCPDHSTGPTRHRMSEPTEIGGLNALQVFTQKFKQADLSLIGTVRKAARVQQSVVGVSLQNGVGSSNRRASAANGSLPKDGSKSSGALPDDVPEEPPVVSSGEGQATVVSRPVAATDACKKCVRCSSTCSPRWWPGEGASQVPDMSNGTSLPNGAASSDRRYSSTTSATPPFHARNNSQNSVSRVNGESSTPDRPAGAMHAADGTQQPGSVSYECHKCHVNQPVLPSSPEPRPSPYLSQRTPILPSPAPRVPEYVNHTYAPPHPHPQPGVLPQPLGPSHLHNGPEWYPGYDPRSGEFADPNLRNGLVPGGPNGIPAPSYYSTPQHLNSYPPASHAPAPHPPPHYPSGAPPPPPSHSYSPHQNPYVPVPMSSPHHSHAALPRNYGTSTSPPIVHANVARHSPQRSLSGGPQPRVYSVDRVLAAPGPSPSISRSSVDPQLPGTPGQPDEPPISGARPTSSGRYAGSNGTATGSAASASPSLKNLLS</sequence>
<dbReference type="PANTHER" id="PTHR47672:SF1">
    <property type="entry name" value="E3 UBIQUITIN-PROTEIN LIGASE SNT2"/>
    <property type="match status" value="1"/>
</dbReference>
<dbReference type="Pfam" id="PF13832">
    <property type="entry name" value="zf-HC5HC2H_2"/>
    <property type="match status" value="1"/>
</dbReference>
<evidence type="ECO:0000259" key="9">
    <source>
        <dbReference type="PROSITE" id="PS51156"/>
    </source>
</evidence>
<dbReference type="InterPro" id="IPR000949">
    <property type="entry name" value="ELM2_dom"/>
</dbReference>
<dbReference type="InterPro" id="IPR029617">
    <property type="entry name" value="Snt2"/>
</dbReference>
<dbReference type="GO" id="GO:0008270">
    <property type="term" value="F:zinc ion binding"/>
    <property type="evidence" value="ECO:0007669"/>
    <property type="project" value="UniProtKB-KW"/>
</dbReference>
<dbReference type="SMART" id="SM00249">
    <property type="entry name" value="PHD"/>
    <property type="match status" value="3"/>
</dbReference>
<evidence type="ECO:0000256" key="5">
    <source>
        <dbReference type="PROSITE-ProRule" id="PRU00146"/>
    </source>
</evidence>
<feature type="compositionally biased region" description="Basic and acidic residues" evidence="6">
    <location>
        <begin position="933"/>
        <end position="945"/>
    </location>
</feature>
<feature type="compositionally biased region" description="Pro residues" evidence="6">
    <location>
        <begin position="1478"/>
        <end position="1492"/>
    </location>
</feature>
<feature type="compositionally biased region" description="Pro residues" evidence="6">
    <location>
        <begin position="1554"/>
        <end position="1571"/>
    </location>
</feature>
<reference evidence="11 12" key="1">
    <citation type="journal article" date="2015" name="Environ. Microbiol.">
        <title>Metagenome sequence of Elaphomyces granulatus from sporocarp tissue reveals Ascomycota ectomycorrhizal fingerprints of genome expansion and a Proteobacteria-rich microbiome.</title>
        <authorList>
            <person name="Quandt C.A."/>
            <person name="Kohler A."/>
            <person name="Hesse C.N."/>
            <person name="Sharpton T.J."/>
            <person name="Martin F."/>
            <person name="Spatafora J.W."/>
        </authorList>
    </citation>
    <scope>NUCLEOTIDE SEQUENCE [LARGE SCALE GENOMIC DNA]</scope>
    <source>
        <strain evidence="11 12">OSC145934</strain>
    </source>
</reference>
<feature type="region of interest" description="Disordered" evidence="6">
    <location>
        <begin position="1278"/>
        <end position="1324"/>
    </location>
</feature>
<keyword evidence="3" id="KW-0862">Zinc</keyword>
<evidence type="ECO:0000256" key="2">
    <source>
        <dbReference type="ARBA" id="ARBA00022771"/>
    </source>
</evidence>
<dbReference type="CDD" id="cd15497">
    <property type="entry name" value="PHD1_Snt2p_like"/>
    <property type="match status" value="1"/>
</dbReference>
<dbReference type="InterPro" id="IPR001965">
    <property type="entry name" value="Znf_PHD"/>
</dbReference>
<dbReference type="InterPro" id="IPR034732">
    <property type="entry name" value="EPHD"/>
</dbReference>
<evidence type="ECO:0000256" key="1">
    <source>
        <dbReference type="ARBA" id="ARBA00022723"/>
    </source>
</evidence>
<feature type="compositionally biased region" description="Low complexity" evidence="6">
    <location>
        <begin position="180"/>
        <end position="192"/>
    </location>
</feature>
<dbReference type="Proteomes" id="UP000243515">
    <property type="component" value="Unassembled WGS sequence"/>
</dbReference>
<dbReference type="Gene3D" id="3.30.40.10">
    <property type="entry name" value="Zinc/RING finger domain, C3HC4 (zinc finger)"/>
    <property type="match status" value="3"/>
</dbReference>
<protein>
    <recommendedName>
        <fullName evidence="13">PHD finger and BAH domain protein (Snt2)</fullName>
    </recommendedName>
</protein>
<dbReference type="PANTHER" id="PTHR47672">
    <property type="entry name" value="E3 UBIQUITIN-PROTEIN LIGASE SNT2"/>
    <property type="match status" value="1"/>
</dbReference>
<dbReference type="CDD" id="cd15489">
    <property type="entry name" value="PHD_SF"/>
    <property type="match status" value="1"/>
</dbReference>
<evidence type="ECO:0000313" key="11">
    <source>
        <dbReference type="EMBL" id="OXV09608.1"/>
    </source>
</evidence>
<feature type="compositionally biased region" description="Pro residues" evidence="6">
    <location>
        <begin position="968"/>
        <end position="977"/>
    </location>
</feature>
<dbReference type="PROSITE" id="PS51156">
    <property type="entry name" value="ELM2"/>
    <property type="match status" value="1"/>
</dbReference>
<keyword evidence="2 5" id="KW-0863">Zinc-finger</keyword>
<evidence type="ECO:0008006" key="13">
    <source>
        <dbReference type="Google" id="ProtNLM"/>
    </source>
</evidence>
<dbReference type="SMART" id="SM00439">
    <property type="entry name" value="BAH"/>
    <property type="match status" value="1"/>
</dbReference>
<name>A0A232LZZ0_9EURO</name>
<dbReference type="Pfam" id="PF01426">
    <property type="entry name" value="BAH"/>
    <property type="match status" value="1"/>
</dbReference>
<dbReference type="InterPro" id="IPR043151">
    <property type="entry name" value="BAH_sf"/>
</dbReference>
<dbReference type="InterPro" id="IPR009057">
    <property type="entry name" value="Homeodomain-like_sf"/>
</dbReference>
<dbReference type="GO" id="GO:0048189">
    <property type="term" value="C:Lid2 complex"/>
    <property type="evidence" value="ECO:0007669"/>
    <property type="project" value="TreeGrafter"/>
</dbReference>
<dbReference type="InterPro" id="IPR013083">
    <property type="entry name" value="Znf_RING/FYVE/PHD"/>
</dbReference>
<dbReference type="GO" id="GO:0003682">
    <property type="term" value="F:chromatin binding"/>
    <property type="evidence" value="ECO:0007669"/>
    <property type="project" value="InterPro"/>
</dbReference>
<feature type="compositionally biased region" description="Low complexity" evidence="6">
    <location>
        <begin position="1392"/>
        <end position="1403"/>
    </location>
</feature>
<dbReference type="SUPFAM" id="SSF57903">
    <property type="entry name" value="FYVE/PHD zinc finger"/>
    <property type="match status" value="2"/>
</dbReference>
<feature type="region of interest" description="Disordered" evidence="6">
    <location>
        <begin position="456"/>
        <end position="506"/>
    </location>
</feature>
<feature type="domain" description="BAH" evidence="8">
    <location>
        <begin position="241"/>
        <end position="359"/>
    </location>
</feature>
<dbReference type="PROSITE" id="PS50016">
    <property type="entry name" value="ZF_PHD_2"/>
    <property type="match status" value="2"/>
</dbReference>
<feature type="region of interest" description="Disordered" evidence="6">
    <location>
        <begin position="1350"/>
        <end position="1427"/>
    </location>
</feature>
<feature type="compositionally biased region" description="Low complexity" evidence="6">
    <location>
        <begin position="1281"/>
        <end position="1293"/>
    </location>
</feature>
<feature type="domain" description="PHD-type" evidence="10">
    <location>
        <begin position="1090"/>
        <end position="1223"/>
    </location>
</feature>
<comment type="caution">
    <text evidence="11">The sequence shown here is derived from an EMBL/GenBank/DDBJ whole genome shotgun (WGS) entry which is preliminary data.</text>
</comment>
<evidence type="ECO:0000256" key="3">
    <source>
        <dbReference type="ARBA" id="ARBA00022833"/>
    </source>
</evidence>
<evidence type="ECO:0000313" key="12">
    <source>
        <dbReference type="Proteomes" id="UP000243515"/>
    </source>
</evidence>
<keyword evidence="12" id="KW-1185">Reference proteome</keyword>
<feature type="compositionally biased region" description="Polar residues" evidence="6">
    <location>
        <begin position="1360"/>
        <end position="1373"/>
    </location>
</feature>
<feature type="region of interest" description="Disordered" evidence="6">
    <location>
        <begin position="1441"/>
        <end position="1701"/>
    </location>
</feature>
<proteinExistence type="predicted"/>
<dbReference type="Pfam" id="PF00628">
    <property type="entry name" value="PHD"/>
    <property type="match status" value="1"/>
</dbReference>
<feature type="compositionally biased region" description="Low complexity" evidence="6">
    <location>
        <begin position="200"/>
        <end position="214"/>
    </location>
</feature>
<keyword evidence="1" id="KW-0479">Metal-binding</keyword>
<dbReference type="OrthoDB" id="336088at2759"/>
<dbReference type="GO" id="GO:0036205">
    <property type="term" value="P:histone catabolic process"/>
    <property type="evidence" value="ECO:0007669"/>
    <property type="project" value="TreeGrafter"/>
</dbReference>
<feature type="domain" description="PHD-type" evidence="7">
    <location>
        <begin position="982"/>
        <end position="1032"/>
    </location>
</feature>
<feature type="compositionally biased region" description="Acidic residues" evidence="6">
    <location>
        <begin position="468"/>
        <end position="480"/>
    </location>
</feature>
<feature type="compositionally biased region" description="Low complexity" evidence="6">
    <location>
        <begin position="51"/>
        <end position="86"/>
    </location>
</feature>
<evidence type="ECO:0000259" key="8">
    <source>
        <dbReference type="PROSITE" id="PS51038"/>
    </source>
</evidence>
<evidence type="ECO:0000259" key="10">
    <source>
        <dbReference type="PROSITE" id="PS51805"/>
    </source>
</evidence>
<dbReference type="InterPro" id="IPR001025">
    <property type="entry name" value="BAH_dom"/>
</dbReference>
<dbReference type="FunFam" id="2.30.30.490:FF:000018">
    <property type="entry name" value="Lid2 complex component snt2"/>
    <property type="match status" value="1"/>
</dbReference>
<feature type="domain" description="PHD-type" evidence="7">
    <location>
        <begin position="396"/>
        <end position="448"/>
    </location>
</feature>
<evidence type="ECO:0000259" key="7">
    <source>
        <dbReference type="PROSITE" id="PS50016"/>
    </source>
</evidence>
<feature type="domain" description="ELM2" evidence="9">
    <location>
        <begin position="541"/>
        <end position="704"/>
    </location>
</feature>
<dbReference type="InterPro" id="IPR019787">
    <property type="entry name" value="Znf_PHD-finger"/>
</dbReference>
<evidence type="ECO:0000256" key="6">
    <source>
        <dbReference type="SAM" id="MobiDB-lite"/>
    </source>
</evidence>
<dbReference type="PROSITE" id="PS51805">
    <property type="entry name" value="EPHD"/>
    <property type="match status" value="1"/>
</dbReference>
<dbReference type="Pfam" id="PF13831">
    <property type="entry name" value="PHD_2"/>
    <property type="match status" value="1"/>
</dbReference>
<dbReference type="SUPFAM" id="SSF46689">
    <property type="entry name" value="Homeodomain-like"/>
    <property type="match status" value="1"/>
</dbReference>
<feature type="compositionally biased region" description="Basic and acidic residues" evidence="6">
    <location>
        <begin position="957"/>
        <end position="967"/>
    </location>
</feature>
<dbReference type="PROSITE" id="PS51038">
    <property type="entry name" value="BAH"/>
    <property type="match status" value="1"/>
</dbReference>
<gene>
    <name evidence="11" type="ORF">Egran_02629</name>
</gene>
<keyword evidence="4" id="KW-0539">Nucleus</keyword>
<dbReference type="GO" id="GO:0004842">
    <property type="term" value="F:ubiquitin-protein transferase activity"/>
    <property type="evidence" value="ECO:0007669"/>
    <property type="project" value="TreeGrafter"/>
</dbReference>
<dbReference type="EMBL" id="NPHW01003428">
    <property type="protein sequence ID" value="OXV09608.1"/>
    <property type="molecule type" value="Genomic_DNA"/>
</dbReference>
<organism evidence="11 12">
    <name type="scientific">Elaphomyces granulatus</name>
    <dbReference type="NCBI Taxonomy" id="519963"/>
    <lineage>
        <taxon>Eukaryota</taxon>
        <taxon>Fungi</taxon>
        <taxon>Dikarya</taxon>
        <taxon>Ascomycota</taxon>
        <taxon>Pezizomycotina</taxon>
        <taxon>Eurotiomycetes</taxon>
        <taxon>Eurotiomycetidae</taxon>
        <taxon>Eurotiales</taxon>
        <taxon>Elaphomycetaceae</taxon>
        <taxon>Elaphomyces</taxon>
    </lineage>
</organism>
<feature type="compositionally biased region" description="Polar residues" evidence="6">
    <location>
        <begin position="158"/>
        <end position="174"/>
    </location>
</feature>
<dbReference type="InterPro" id="IPR011011">
    <property type="entry name" value="Znf_FYVE_PHD"/>
</dbReference>
<dbReference type="Gene3D" id="1.10.10.60">
    <property type="entry name" value="Homeodomain-like"/>
    <property type="match status" value="1"/>
</dbReference>
<dbReference type="CDD" id="cd04710">
    <property type="entry name" value="BAH_fungalPHD"/>
    <property type="match status" value="1"/>
</dbReference>
<dbReference type="CDD" id="cd15571">
    <property type="entry name" value="ePHD"/>
    <property type="match status" value="1"/>
</dbReference>